<gene>
    <name evidence="1" type="ORF">BN656_01553</name>
</gene>
<dbReference type="Proteomes" id="UP000018141">
    <property type="component" value="Unassembled WGS sequence"/>
</dbReference>
<dbReference type="EMBL" id="CBHH010000046">
    <property type="protein sequence ID" value="CDD57336.1"/>
    <property type="molecule type" value="Genomic_DNA"/>
</dbReference>
<dbReference type="AlphaFoldDB" id="R7B1X9"/>
<evidence type="ECO:0000313" key="1">
    <source>
        <dbReference type="EMBL" id="CDD57336.1"/>
    </source>
</evidence>
<proteinExistence type="predicted"/>
<reference evidence="1" key="1">
    <citation type="submission" date="2012-11" db="EMBL/GenBank/DDBJ databases">
        <title>Dependencies among metagenomic species, viruses, plasmids and units of genetic variation.</title>
        <authorList>
            <person name="Nielsen H.B."/>
            <person name="Almeida M."/>
            <person name="Juncker A.S."/>
            <person name="Rasmussen S."/>
            <person name="Li J."/>
            <person name="Sunagawa S."/>
            <person name="Plichta D."/>
            <person name="Gautier L."/>
            <person name="Le Chatelier E."/>
            <person name="Peletier E."/>
            <person name="Bonde I."/>
            <person name="Nielsen T."/>
            <person name="Manichanh C."/>
            <person name="Arumugam M."/>
            <person name="Batto J."/>
            <person name="Santos M.B.Q.D."/>
            <person name="Blom N."/>
            <person name="Borruel N."/>
            <person name="Burgdorf K.S."/>
            <person name="Boumezbeur F."/>
            <person name="Casellas F."/>
            <person name="Dore J."/>
            <person name="Guarner F."/>
            <person name="Hansen T."/>
            <person name="Hildebrand F."/>
            <person name="Kaas R.S."/>
            <person name="Kennedy S."/>
            <person name="Kristiansen K."/>
            <person name="Kultima J.R."/>
            <person name="Leonard P."/>
            <person name="Levenez F."/>
            <person name="Lund O."/>
            <person name="Moumen B."/>
            <person name="Le Paslier D."/>
            <person name="Pons N."/>
            <person name="Pedersen O."/>
            <person name="Prifti E."/>
            <person name="Qin J."/>
            <person name="Raes J."/>
            <person name="Tap J."/>
            <person name="Tims S."/>
            <person name="Ussery D.W."/>
            <person name="Yamada T."/>
            <person name="MetaHit consortium"/>
            <person name="Renault P."/>
            <person name="Sicheritz-Ponten T."/>
            <person name="Bork P."/>
            <person name="Wang J."/>
            <person name="Brunak S."/>
            <person name="Ehrlich S.D."/>
        </authorList>
    </citation>
    <scope>NUCLEOTIDE SEQUENCE [LARGE SCALE GENOMIC DNA]</scope>
</reference>
<sequence length="48" mass="5475">MKDKFKMIAKLMAICYEYANCIEIEGYDIPAPKASRAFSKKNLFGIPD</sequence>
<name>R7B1X9_9FIRM</name>
<accession>R7B1X9</accession>
<evidence type="ECO:0000313" key="2">
    <source>
        <dbReference type="Proteomes" id="UP000018141"/>
    </source>
</evidence>
<protein>
    <submittedName>
        <fullName evidence="1">Uncharacterized protein</fullName>
    </submittedName>
</protein>
<organism evidence="1 2">
    <name type="scientific">Bacteroides pectinophilus CAG:437</name>
    <dbReference type="NCBI Taxonomy" id="1263051"/>
    <lineage>
        <taxon>Bacteria</taxon>
        <taxon>Bacillati</taxon>
        <taxon>Bacillota</taxon>
        <taxon>Clostridia</taxon>
        <taxon>Eubacteriales</taxon>
    </lineage>
</organism>
<comment type="caution">
    <text evidence="1">The sequence shown here is derived from an EMBL/GenBank/DDBJ whole genome shotgun (WGS) entry which is preliminary data.</text>
</comment>